<dbReference type="InterPro" id="IPR011652">
    <property type="entry name" value="MORN_2"/>
</dbReference>
<dbReference type="Gene3D" id="3.90.930.1">
    <property type="match status" value="1"/>
</dbReference>
<dbReference type="InterPro" id="IPR006597">
    <property type="entry name" value="Sel1-like"/>
</dbReference>
<dbReference type="Proteomes" id="UP000002695">
    <property type="component" value="Chromosome"/>
</dbReference>
<dbReference type="PANTHER" id="PTHR11102">
    <property type="entry name" value="SEL-1-LIKE PROTEIN"/>
    <property type="match status" value="1"/>
</dbReference>
<dbReference type="Gene3D" id="2.20.110.10">
    <property type="entry name" value="Histone H3 K4-specific methyltransferase SET7/9 N-terminal domain"/>
    <property type="match status" value="2"/>
</dbReference>
<dbReference type="AlphaFoldDB" id="A0A0F6B349"/>
<dbReference type="HOGENOM" id="CLU_018817_0_0_6"/>
<evidence type="ECO:0000313" key="2">
    <source>
        <dbReference type="Proteomes" id="UP000002695"/>
    </source>
</evidence>
<protein>
    <submittedName>
        <fullName evidence="1">TPR repeat-containing protein</fullName>
    </submittedName>
</protein>
<name>A0A0F6B349_SALT1</name>
<dbReference type="Gene3D" id="1.25.40.10">
    <property type="entry name" value="Tetratricopeptide repeat domain"/>
    <property type="match status" value="1"/>
</dbReference>
<dbReference type="SUPFAM" id="SSF82185">
    <property type="entry name" value="Histone H3 K4-specific methyltransferase SET7/9 N-terminal domain"/>
    <property type="match status" value="3"/>
</dbReference>
<dbReference type="KEGG" id="seo:STM14_2491"/>
<sequence length="722" mass="82129">MKKIFITIIVSLYCANICAKQSPSTESKPVNFIAQIENIDFNKTAISSDLKLLLADRYYFKDKTPCNTNTLSARAESMGLTTEEYINKIRSLRPAILDDRYFYLTVDQCDAGGTPMLTGIELCTEALCGAEYMKRSSDLWLDDELQPTVKRQATTVVHMPLPYDKEKKLWKVTGWYLESSEETGEVMQSKQIAFEGYTNEENFANRQRVSVFKSFYESGNLKSIYHYNAQNKRDGKAETYFDEKDKIAETLTFKDGQPEGEYIVYHENGAVESKRYFAQGKIKDGECPHFYDNGVLKQKHSYLNQKLEGPAFEYFPDGKIKGKYSYSKGTIVGTSTEYYSTGKIRGVYHRNNQGENDGTFEQYSEEGKLLSKATYKNGKQLSAQSWYENGHPKEESSFDSEGRKHGAVKEWFSNGKPASSKMYKHDVLDGDFEKWYENGHRESVYPYKNGMLNGDAKHWNEQGKLTYTTEYKDDKKQGADRRWSERTGKLVEEVMFANDERNGLKREFNDRTGKVLSALPYVDGDKEGTEEAYDEDGIKYIRCYHNDEELSELYAPTDVTNKAKQGDSTAQYHLGKYEFECTNYDAAMKWLTQSAEQNHPGALLFLAYAYNDGDGVAQDSKKYLSYLFKAAELGESDAQLEVGYLNLIGEGMPKNLPEAYKWIKKSADQGNAQAHYNLGLMYRNGDGVEKDLNKAKLHLTAAVKGGVKPALAALKELTPQTK</sequence>
<gene>
    <name evidence="1" type="ordered locus">STM14_2491</name>
</gene>
<proteinExistence type="predicted"/>
<dbReference type="PANTHER" id="PTHR11102:SF160">
    <property type="entry name" value="ERAD-ASSOCIATED E3 UBIQUITIN-PROTEIN LIGASE COMPONENT HRD3"/>
    <property type="match status" value="1"/>
</dbReference>
<evidence type="ECO:0000313" key="1">
    <source>
        <dbReference type="EMBL" id="ACY88938.1"/>
    </source>
</evidence>
<reference evidence="1 2" key="1">
    <citation type="journal article" date="2010" name="J. Bacteriol.">
        <title>Short-term signatures of evolutionary change in the Salmonella enterica serovar typhimurium 14028 genome.</title>
        <authorList>
            <person name="Jarvik T."/>
            <person name="Smillie C."/>
            <person name="Groisman E.A."/>
            <person name="Ochman H."/>
        </authorList>
    </citation>
    <scope>NUCLEOTIDE SEQUENCE [LARGE SCALE GENOMIC DNA]</scope>
    <source>
        <strain evidence="2">14028s / SGSC 2262</strain>
    </source>
</reference>
<dbReference type="SMART" id="SM00671">
    <property type="entry name" value="SEL1"/>
    <property type="match status" value="4"/>
</dbReference>
<dbReference type="Pfam" id="PF07661">
    <property type="entry name" value="MORN_2"/>
    <property type="match status" value="9"/>
</dbReference>
<dbReference type="PATRIC" id="fig|588858.6.peg.2329"/>
<dbReference type="Pfam" id="PF08238">
    <property type="entry name" value="Sel1"/>
    <property type="match status" value="4"/>
</dbReference>
<dbReference type="SUPFAM" id="SSF81901">
    <property type="entry name" value="HCP-like"/>
    <property type="match status" value="1"/>
</dbReference>
<keyword evidence="2" id="KW-1185">Reference proteome</keyword>
<accession>A0A0F6B349</accession>
<organism evidence="1 2">
    <name type="scientific">Salmonella typhimurium (strain 14028s / SGSC 2262)</name>
    <dbReference type="NCBI Taxonomy" id="588858"/>
    <lineage>
        <taxon>Bacteria</taxon>
        <taxon>Pseudomonadati</taxon>
        <taxon>Pseudomonadota</taxon>
        <taxon>Gammaproteobacteria</taxon>
        <taxon>Enterobacterales</taxon>
        <taxon>Enterobacteriaceae</taxon>
        <taxon>Salmonella</taxon>
    </lineage>
</organism>
<dbReference type="EMBL" id="CP001363">
    <property type="protein sequence ID" value="ACY88938.1"/>
    <property type="molecule type" value="Genomic_DNA"/>
</dbReference>
<dbReference type="InterPro" id="IPR050767">
    <property type="entry name" value="Sel1_AlgK"/>
</dbReference>
<dbReference type="InterPro" id="IPR011990">
    <property type="entry name" value="TPR-like_helical_dom_sf"/>
</dbReference>